<dbReference type="SUPFAM" id="SSF48576">
    <property type="entry name" value="Terpenoid synthases"/>
    <property type="match status" value="1"/>
</dbReference>
<gene>
    <name evidence="5" type="ORF">ARMOST_07615</name>
</gene>
<evidence type="ECO:0000256" key="3">
    <source>
        <dbReference type="ARBA" id="ARBA00032448"/>
    </source>
</evidence>
<evidence type="ECO:0000256" key="1">
    <source>
        <dbReference type="ARBA" id="ARBA00032380"/>
    </source>
</evidence>
<dbReference type="EMBL" id="FUEG01000005">
    <property type="protein sequence ID" value="SJL04254.1"/>
    <property type="molecule type" value="Genomic_DNA"/>
</dbReference>
<protein>
    <recommendedName>
        <fullName evidence="4">(2E,6E)-farnesyl diphosphate synthase</fullName>
    </recommendedName>
    <alternativeName>
        <fullName evidence="3">Dimethylallyltranstransferase</fullName>
    </alternativeName>
    <alternativeName>
        <fullName evidence="2">Farnesyl diphosphate synthase</fullName>
    </alternativeName>
    <alternativeName>
        <fullName evidence="1">Geranyltranstransferase</fullName>
    </alternativeName>
</protein>
<dbReference type="PROSITE" id="PS00444">
    <property type="entry name" value="POLYPRENYL_SYNTHASE_2"/>
    <property type="match status" value="1"/>
</dbReference>
<dbReference type="Proteomes" id="UP000219338">
    <property type="component" value="Unassembled WGS sequence"/>
</dbReference>
<evidence type="ECO:0000313" key="6">
    <source>
        <dbReference type="Proteomes" id="UP000219338"/>
    </source>
</evidence>
<dbReference type="OrthoDB" id="10257492at2759"/>
<evidence type="ECO:0000256" key="2">
    <source>
        <dbReference type="ARBA" id="ARBA00032424"/>
    </source>
</evidence>
<dbReference type="AlphaFoldDB" id="A0A284R6C1"/>
<dbReference type="Gene3D" id="1.10.600.10">
    <property type="entry name" value="Farnesyl Diphosphate Synthase"/>
    <property type="match status" value="1"/>
</dbReference>
<dbReference type="InterPro" id="IPR008949">
    <property type="entry name" value="Isoprenoid_synthase_dom_sf"/>
</dbReference>
<evidence type="ECO:0000313" key="5">
    <source>
        <dbReference type="EMBL" id="SJL04254.1"/>
    </source>
</evidence>
<sequence>MYMSHVPQSYPSGNQTIEPYALAKPILIPFGDYFQVKDDFLDFSGTPEQIGINILHKKCSCMDKNLSIVIVVDSSACRNSESAALDTEEIFPVFLLNKIENGVQKNEGMTFEVVVVTVRCRRELIAILLDLQLPSSQQFFIDVNCSSKSPFPDTLFSLSNTGTAIICSLIDDAQ</sequence>
<reference evidence="6" key="1">
    <citation type="journal article" date="2017" name="Nat. Ecol. Evol.">
        <title>Genome expansion and lineage-specific genetic innovations in the forest pathogenic fungi Armillaria.</title>
        <authorList>
            <person name="Sipos G."/>
            <person name="Prasanna A.N."/>
            <person name="Walter M.C."/>
            <person name="O'Connor E."/>
            <person name="Balint B."/>
            <person name="Krizsan K."/>
            <person name="Kiss B."/>
            <person name="Hess J."/>
            <person name="Varga T."/>
            <person name="Slot J."/>
            <person name="Riley R."/>
            <person name="Boka B."/>
            <person name="Rigling D."/>
            <person name="Barry K."/>
            <person name="Lee J."/>
            <person name="Mihaltcheva S."/>
            <person name="LaButti K."/>
            <person name="Lipzen A."/>
            <person name="Waldron R."/>
            <person name="Moloney N.M."/>
            <person name="Sperisen C."/>
            <person name="Kredics L."/>
            <person name="Vagvoelgyi C."/>
            <person name="Patrignani A."/>
            <person name="Fitzpatrick D."/>
            <person name="Nagy I."/>
            <person name="Doyle S."/>
            <person name="Anderson J.B."/>
            <person name="Grigoriev I.V."/>
            <person name="Gueldener U."/>
            <person name="Muensterkoetter M."/>
            <person name="Nagy L.G."/>
        </authorList>
    </citation>
    <scope>NUCLEOTIDE SEQUENCE [LARGE SCALE GENOMIC DNA]</scope>
    <source>
        <strain evidence="6">C18/9</strain>
    </source>
</reference>
<proteinExistence type="predicted"/>
<keyword evidence="6" id="KW-1185">Reference proteome</keyword>
<organism evidence="5 6">
    <name type="scientific">Armillaria ostoyae</name>
    <name type="common">Armillaria root rot fungus</name>
    <dbReference type="NCBI Taxonomy" id="47428"/>
    <lineage>
        <taxon>Eukaryota</taxon>
        <taxon>Fungi</taxon>
        <taxon>Dikarya</taxon>
        <taxon>Basidiomycota</taxon>
        <taxon>Agaricomycotina</taxon>
        <taxon>Agaricomycetes</taxon>
        <taxon>Agaricomycetidae</taxon>
        <taxon>Agaricales</taxon>
        <taxon>Marasmiineae</taxon>
        <taxon>Physalacriaceae</taxon>
        <taxon>Armillaria</taxon>
    </lineage>
</organism>
<dbReference type="InterPro" id="IPR033749">
    <property type="entry name" value="Polyprenyl_synt_CS"/>
</dbReference>
<accession>A0A284R6C1</accession>
<evidence type="ECO:0000256" key="4">
    <source>
        <dbReference type="ARBA" id="ARBA00032873"/>
    </source>
</evidence>
<name>A0A284R6C1_ARMOS</name>
<dbReference type="STRING" id="47428.A0A284R6C1"/>